<evidence type="ECO:0000256" key="3">
    <source>
        <dbReference type="ARBA" id="ARBA00011245"/>
    </source>
</evidence>
<evidence type="ECO:0000256" key="5">
    <source>
        <dbReference type="ARBA" id="ARBA00021247"/>
    </source>
</evidence>
<name>A0A8J9ZD66_BRALA</name>
<comment type="similarity">
    <text evidence="2 8">Belongs to the NTAQ1 family.</text>
</comment>
<evidence type="ECO:0000256" key="7">
    <source>
        <dbReference type="ARBA" id="ARBA00048768"/>
    </source>
</evidence>
<sequence>MAAAAERILPSSEECVYTACYCEENIYKLCEWVRDNTSLIQEFYVAFISNAAQQVPLWMQKAGRQYGPGKPVVWDYHVVLLHQREGQQTDVYDLDSMLPFPCNFSRYCTATFHSDEELRPQFHRKFRVVPATDYLMIFASDRSHMRVAGGWMSPPPEYPCIQTDLSAMNLPMFIDMTPSTFMGEILNLKTFRLRFRTPTVEEQALAPDPS</sequence>
<dbReference type="Pfam" id="PF09764">
    <property type="entry name" value="Nt_Gln_amidase"/>
    <property type="match status" value="1"/>
</dbReference>
<evidence type="ECO:0000256" key="8">
    <source>
        <dbReference type="RuleBase" id="RU367082"/>
    </source>
</evidence>
<keyword evidence="6 8" id="KW-0378">Hydrolase</keyword>
<dbReference type="EC" id="3.5.1.122" evidence="4 8"/>
<dbReference type="GO" id="GO:0005634">
    <property type="term" value="C:nucleus"/>
    <property type="evidence" value="ECO:0007669"/>
    <property type="project" value="TreeGrafter"/>
</dbReference>
<dbReference type="InterPro" id="IPR037132">
    <property type="entry name" value="N_Gln_amidohydro_ab_roll_sf"/>
</dbReference>
<comment type="function">
    <text evidence="1">Mediates the side-chain deamidation of N-terminal glutamine residues to glutamate, an important step in N-end rule pathway of protein degradation. Conversion of the resulting N-terminal glutamine to glutamate renders the protein susceptible to arginylation, polyubiquitination and degradation as specified by the N-end rule. Does not act on substrates with internal or C-terminal glutamine and does not act on non-glutamine residues in any position. Does not deaminate acetylated N-terminal glutamine. With the exception of proline, all tested second-position residues on substrate peptides do not greatly influence the activity. In contrast, a proline at position 2, virtually abolishes deamidation of N-terminal glutamine.</text>
</comment>
<dbReference type="PANTHER" id="PTHR13035">
    <property type="entry name" value="PROTEIN N-TERMINAL GLUTAMINE AMIDOHYDROLASE"/>
    <property type="match status" value="1"/>
</dbReference>
<dbReference type="FunFam" id="3.10.620.10:FF:000001">
    <property type="entry name" value="Blast:Protein N-terminal glutamine amidohydrolase"/>
    <property type="match status" value="1"/>
</dbReference>
<dbReference type="Gene3D" id="3.10.620.10">
    <property type="entry name" value="Protein N-terminal glutamine amidohydrolase, alpha beta roll"/>
    <property type="match status" value="1"/>
</dbReference>
<dbReference type="GO" id="GO:0070773">
    <property type="term" value="F:protein-N-terminal glutamine amidohydrolase activity"/>
    <property type="evidence" value="ECO:0007669"/>
    <property type="project" value="UniProtKB-UniRule"/>
</dbReference>
<proteinExistence type="inferred from homology"/>
<dbReference type="GO" id="GO:0005829">
    <property type="term" value="C:cytosol"/>
    <property type="evidence" value="ECO:0007669"/>
    <property type="project" value="TreeGrafter"/>
</dbReference>
<feature type="domain" description="Protein N-terminal glutamine amidohydrolase alpha beta roll" evidence="9">
    <location>
        <begin position="17"/>
        <end position="193"/>
    </location>
</feature>
<reference evidence="10" key="1">
    <citation type="submission" date="2022-01" db="EMBL/GenBank/DDBJ databases">
        <authorList>
            <person name="Braso-Vives M."/>
        </authorList>
    </citation>
    <scope>NUCLEOTIDE SEQUENCE</scope>
</reference>
<dbReference type="InterPro" id="IPR039733">
    <property type="entry name" value="NTAQ1"/>
</dbReference>
<dbReference type="AlphaFoldDB" id="A0A8J9ZD66"/>
<comment type="subunit">
    <text evidence="3 8">Monomer.</text>
</comment>
<evidence type="ECO:0000313" key="11">
    <source>
        <dbReference type="Proteomes" id="UP000838412"/>
    </source>
</evidence>
<dbReference type="OrthoDB" id="191192at2759"/>
<dbReference type="Proteomes" id="UP000838412">
    <property type="component" value="Chromosome 19"/>
</dbReference>
<dbReference type="InterPro" id="IPR023128">
    <property type="entry name" value="Prot_N_Gln_amidohydro_ab_roll"/>
</dbReference>
<evidence type="ECO:0000256" key="2">
    <source>
        <dbReference type="ARBA" id="ARBA00008985"/>
    </source>
</evidence>
<comment type="catalytic activity">
    <reaction evidence="7 8">
        <text>N-terminal L-glutaminyl-[protein] + H2O = N-terminal L-glutamyl-[protein] + NH4(+)</text>
        <dbReference type="Rhea" id="RHEA:50680"/>
        <dbReference type="Rhea" id="RHEA-COMP:12668"/>
        <dbReference type="Rhea" id="RHEA-COMP:12777"/>
        <dbReference type="ChEBI" id="CHEBI:15377"/>
        <dbReference type="ChEBI" id="CHEBI:28938"/>
        <dbReference type="ChEBI" id="CHEBI:64721"/>
        <dbReference type="ChEBI" id="CHEBI:64722"/>
        <dbReference type="EC" id="3.5.1.122"/>
    </reaction>
</comment>
<dbReference type="GO" id="GO:0008418">
    <property type="term" value="F:protein-N-terminal asparagine amidohydrolase activity"/>
    <property type="evidence" value="ECO:0007669"/>
    <property type="project" value="UniProtKB-UniRule"/>
</dbReference>
<dbReference type="EMBL" id="OV696704">
    <property type="protein sequence ID" value="CAH1251515.1"/>
    <property type="molecule type" value="Genomic_DNA"/>
</dbReference>
<gene>
    <name evidence="10" type="primary">WDYHV1</name>
    <name evidence="10" type="ORF">BLAG_LOCUS11881</name>
</gene>
<protein>
    <recommendedName>
        <fullName evidence="5 8">Protein N-terminal glutamine amidohydrolase</fullName>
        <ecNumber evidence="4 8">3.5.1.122</ecNumber>
    </recommendedName>
    <alternativeName>
        <fullName evidence="8">Protein NH2-terminal glutamine deamidase</fullName>
    </alternativeName>
</protein>
<keyword evidence="11" id="KW-1185">Reference proteome</keyword>
<evidence type="ECO:0000256" key="6">
    <source>
        <dbReference type="ARBA" id="ARBA00022801"/>
    </source>
</evidence>
<accession>A0A8J9ZD66</accession>
<organism evidence="10 11">
    <name type="scientific">Branchiostoma lanceolatum</name>
    <name type="common">Common lancelet</name>
    <name type="synonym">Amphioxus lanceolatum</name>
    <dbReference type="NCBI Taxonomy" id="7740"/>
    <lineage>
        <taxon>Eukaryota</taxon>
        <taxon>Metazoa</taxon>
        <taxon>Chordata</taxon>
        <taxon>Cephalochordata</taxon>
        <taxon>Leptocardii</taxon>
        <taxon>Amphioxiformes</taxon>
        <taxon>Branchiostomatidae</taxon>
        <taxon>Branchiostoma</taxon>
    </lineage>
</organism>
<evidence type="ECO:0000313" key="10">
    <source>
        <dbReference type="EMBL" id="CAH1251515.1"/>
    </source>
</evidence>
<evidence type="ECO:0000256" key="4">
    <source>
        <dbReference type="ARBA" id="ARBA00012718"/>
    </source>
</evidence>
<dbReference type="PANTHER" id="PTHR13035:SF0">
    <property type="entry name" value="PROTEIN N-TERMINAL GLUTAMINE AMIDOHYDROLASE"/>
    <property type="match status" value="1"/>
</dbReference>
<evidence type="ECO:0000259" key="9">
    <source>
        <dbReference type="Pfam" id="PF09764"/>
    </source>
</evidence>
<evidence type="ECO:0000256" key="1">
    <source>
        <dbReference type="ARBA" id="ARBA00002022"/>
    </source>
</evidence>